<dbReference type="Pfam" id="PF07228">
    <property type="entry name" value="SpoIIE"/>
    <property type="match status" value="1"/>
</dbReference>
<gene>
    <name evidence="3" type="ordered locus">FraEuI1c_6478</name>
</gene>
<dbReference type="HOGENOM" id="CLU_043255_1_0_11"/>
<dbReference type="PANTHER" id="PTHR43156">
    <property type="entry name" value="STAGE II SPORULATION PROTEIN E-RELATED"/>
    <property type="match status" value="1"/>
</dbReference>
<dbReference type="InterPro" id="IPR052016">
    <property type="entry name" value="Bact_Sigma-Reg"/>
</dbReference>
<accession>E3J8C3</accession>
<reference evidence="3 4" key="1">
    <citation type="submission" date="2010-10" db="EMBL/GenBank/DDBJ databases">
        <title>Complete sequence of Frankia sp. EuI1c.</title>
        <authorList>
            <consortium name="US DOE Joint Genome Institute"/>
            <person name="Lucas S."/>
            <person name="Copeland A."/>
            <person name="Lapidus A."/>
            <person name="Cheng J.-F."/>
            <person name="Bruce D."/>
            <person name="Goodwin L."/>
            <person name="Pitluck S."/>
            <person name="Chertkov O."/>
            <person name="Detter J.C."/>
            <person name="Han C."/>
            <person name="Tapia R."/>
            <person name="Land M."/>
            <person name="Hauser L."/>
            <person name="Jeffries C."/>
            <person name="Kyrpides N."/>
            <person name="Ivanova N."/>
            <person name="Mikhailova N."/>
            <person name="Beauchemin N."/>
            <person name="Sen A."/>
            <person name="Sur S.A."/>
            <person name="Gtari M."/>
            <person name="Wall L."/>
            <person name="Tisa L."/>
            <person name="Woyke T."/>
        </authorList>
    </citation>
    <scope>NUCLEOTIDE SEQUENCE [LARGE SCALE GENOMIC DNA]</scope>
    <source>
        <strain evidence="4">DSM 45817 / CECT 9037 / EuI1c</strain>
    </source>
</reference>
<dbReference type="PANTHER" id="PTHR43156:SF2">
    <property type="entry name" value="STAGE II SPORULATION PROTEIN E"/>
    <property type="match status" value="1"/>
</dbReference>
<name>E3J8C3_PSEI1</name>
<dbReference type="Gene3D" id="3.60.40.10">
    <property type="entry name" value="PPM-type phosphatase domain"/>
    <property type="match status" value="1"/>
</dbReference>
<organism evidence="3 4">
    <name type="scientific">Pseudofrankia inefficax (strain DSM 45817 / CECT 9037 / DDB 130130 / EuI1c)</name>
    <name type="common">Frankia inefficax</name>
    <dbReference type="NCBI Taxonomy" id="298654"/>
    <lineage>
        <taxon>Bacteria</taxon>
        <taxon>Bacillati</taxon>
        <taxon>Actinomycetota</taxon>
        <taxon>Actinomycetes</taxon>
        <taxon>Frankiales</taxon>
        <taxon>Frankiaceae</taxon>
        <taxon>Pseudofrankia</taxon>
    </lineage>
</organism>
<dbReference type="STRING" id="298654.FraEuI1c_6478"/>
<feature type="domain" description="PPM-type phosphatase" evidence="2">
    <location>
        <begin position="173"/>
        <end position="386"/>
    </location>
</feature>
<sequence>MLGGLLDLGRVAVFEQLPELVAEHAAEANLAQVQLYVVDLRGQVLRELTGRGLDAGGNGQEFGVDSSLPGRAFRDVRTVVASAPGDDGRVVHWAPLLDGTERLGVLRAELPSGDDAAATALRELAALVGLLLVSKREVSDSYARLIRRQPMTVAAEMQWHLMPPSSFANRRVVVGAAMEPAYEVGGDAFDYAVAGDIVHIAVFDAMGHDTAAGLASNLSVAACRAFRRQNADPVTIGREIERVLVEQFGSGRFVTAILADLDTSSGQLSWVNYGHHPPVVIRGGRWVSSLPCPPAYPLGMDLGLDATVCQEQLEPGDRLLLYTDGVTEARDATGREFGLSRFVDFVVRHHADGLAVPETLRRLMRALIDHHGGRLQDDATVIFLEWAGPHEANKKI</sequence>
<dbReference type="Proteomes" id="UP000002484">
    <property type="component" value="Chromosome"/>
</dbReference>
<dbReference type="GO" id="GO:0016791">
    <property type="term" value="F:phosphatase activity"/>
    <property type="evidence" value="ECO:0007669"/>
    <property type="project" value="TreeGrafter"/>
</dbReference>
<dbReference type="EMBL" id="CP002299">
    <property type="protein sequence ID" value="ADP84457.1"/>
    <property type="molecule type" value="Genomic_DNA"/>
</dbReference>
<keyword evidence="1" id="KW-0378">Hydrolase</keyword>
<dbReference type="InterPro" id="IPR036457">
    <property type="entry name" value="PPM-type-like_dom_sf"/>
</dbReference>
<keyword evidence="4" id="KW-1185">Reference proteome</keyword>
<dbReference type="eggNOG" id="COG2208">
    <property type="taxonomic scope" value="Bacteria"/>
</dbReference>
<dbReference type="OrthoDB" id="4935951at2"/>
<dbReference type="InParanoid" id="E3J8C3"/>
<evidence type="ECO:0000259" key="2">
    <source>
        <dbReference type="PROSITE" id="PS51746"/>
    </source>
</evidence>
<dbReference type="SMART" id="SM00331">
    <property type="entry name" value="PP2C_SIG"/>
    <property type="match status" value="1"/>
</dbReference>
<dbReference type="RefSeq" id="WP_013427570.1">
    <property type="nucleotide sequence ID" value="NC_014666.1"/>
</dbReference>
<dbReference type="SUPFAM" id="SSF81606">
    <property type="entry name" value="PP2C-like"/>
    <property type="match status" value="1"/>
</dbReference>
<dbReference type="AlphaFoldDB" id="E3J8C3"/>
<evidence type="ECO:0000313" key="3">
    <source>
        <dbReference type="EMBL" id="ADP84457.1"/>
    </source>
</evidence>
<dbReference type="KEGG" id="fri:FraEuI1c_6478"/>
<protein>
    <submittedName>
        <fullName evidence="3">Protein serine/threonine phosphatase</fullName>
    </submittedName>
</protein>
<proteinExistence type="predicted"/>
<dbReference type="PROSITE" id="PS51746">
    <property type="entry name" value="PPM_2"/>
    <property type="match status" value="1"/>
</dbReference>
<evidence type="ECO:0000256" key="1">
    <source>
        <dbReference type="ARBA" id="ARBA00022801"/>
    </source>
</evidence>
<evidence type="ECO:0000313" key="4">
    <source>
        <dbReference type="Proteomes" id="UP000002484"/>
    </source>
</evidence>
<dbReference type="InterPro" id="IPR001932">
    <property type="entry name" value="PPM-type_phosphatase-like_dom"/>
</dbReference>